<proteinExistence type="predicted"/>
<accession>A0AC35GCL9</accession>
<protein>
    <submittedName>
        <fullName evidence="2">Uncharacterized protein</fullName>
    </submittedName>
</protein>
<sequence length="178" mass="19940">MLTISGTIFMCSNKRSSASTIETMKSEKKSKKAEEKVQIVREHFASPEPPILPKESSAEKHLEITDATTAKVPAYVQQQQQQKIKKASSAEPLPTKNNQQKQQQYSTEPASAMNQHHQQTTPKPQSFVLPSSAEDEVKFKSEIPAVTTKQLPPKSPATDSTDLRTPDWMKNEHKIRIS</sequence>
<evidence type="ECO:0000313" key="1">
    <source>
        <dbReference type="Proteomes" id="UP000887580"/>
    </source>
</evidence>
<reference evidence="2" key="1">
    <citation type="submission" date="2022-11" db="UniProtKB">
        <authorList>
            <consortium name="WormBaseParasite"/>
        </authorList>
    </citation>
    <scope>IDENTIFICATION</scope>
</reference>
<evidence type="ECO:0000313" key="2">
    <source>
        <dbReference type="WBParaSite" id="PS1159_v2.g3543.t1"/>
    </source>
</evidence>
<dbReference type="WBParaSite" id="PS1159_v2.g3543.t1">
    <property type="protein sequence ID" value="PS1159_v2.g3543.t1"/>
    <property type="gene ID" value="PS1159_v2.g3543"/>
</dbReference>
<organism evidence="1 2">
    <name type="scientific">Panagrolaimus sp. PS1159</name>
    <dbReference type="NCBI Taxonomy" id="55785"/>
    <lineage>
        <taxon>Eukaryota</taxon>
        <taxon>Metazoa</taxon>
        <taxon>Ecdysozoa</taxon>
        <taxon>Nematoda</taxon>
        <taxon>Chromadorea</taxon>
        <taxon>Rhabditida</taxon>
        <taxon>Tylenchina</taxon>
        <taxon>Panagrolaimomorpha</taxon>
        <taxon>Panagrolaimoidea</taxon>
        <taxon>Panagrolaimidae</taxon>
        <taxon>Panagrolaimus</taxon>
    </lineage>
</organism>
<name>A0AC35GCL9_9BILA</name>
<dbReference type="Proteomes" id="UP000887580">
    <property type="component" value="Unplaced"/>
</dbReference>